<dbReference type="Proteomes" id="UP000324222">
    <property type="component" value="Unassembled WGS sequence"/>
</dbReference>
<dbReference type="AlphaFoldDB" id="A0A5B7FNA9"/>
<sequence length="83" mass="8991">MYKYTEDEAGAERTLTPYHTPSASLLKPRKTEPHVLPVGLCEGLLRRQGSRAGVGGGDSNWPFVSGIIPEVTSLELGSNLRQP</sequence>
<evidence type="ECO:0000313" key="2">
    <source>
        <dbReference type="EMBL" id="MPC46468.1"/>
    </source>
</evidence>
<feature type="region of interest" description="Disordered" evidence="1">
    <location>
        <begin position="1"/>
        <end position="25"/>
    </location>
</feature>
<accession>A0A5B7FNA9</accession>
<gene>
    <name evidence="2" type="ORF">E2C01_040188</name>
</gene>
<comment type="caution">
    <text evidence="2">The sequence shown here is derived from an EMBL/GenBank/DDBJ whole genome shotgun (WGS) entry which is preliminary data.</text>
</comment>
<proteinExistence type="predicted"/>
<name>A0A5B7FNA9_PORTR</name>
<organism evidence="2 3">
    <name type="scientific">Portunus trituberculatus</name>
    <name type="common">Swimming crab</name>
    <name type="synonym">Neptunus trituberculatus</name>
    <dbReference type="NCBI Taxonomy" id="210409"/>
    <lineage>
        <taxon>Eukaryota</taxon>
        <taxon>Metazoa</taxon>
        <taxon>Ecdysozoa</taxon>
        <taxon>Arthropoda</taxon>
        <taxon>Crustacea</taxon>
        <taxon>Multicrustacea</taxon>
        <taxon>Malacostraca</taxon>
        <taxon>Eumalacostraca</taxon>
        <taxon>Eucarida</taxon>
        <taxon>Decapoda</taxon>
        <taxon>Pleocyemata</taxon>
        <taxon>Brachyura</taxon>
        <taxon>Eubrachyura</taxon>
        <taxon>Portunoidea</taxon>
        <taxon>Portunidae</taxon>
        <taxon>Portuninae</taxon>
        <taxon>Portunus</taxon>
    </lineage>
</organism>
<evidence type="ECO:0000313" key="3">
    <source>
        <dbReference type="Proteomes" id="UP000324222"/>
    </source>
</evidence>
<dbReference type="EMBL" id="VSRR010007221">
    <property type="protein sequence ID" value="MPC46468.1"/>
    <property type="molecule type" value="Genomic_DNA"/>
</dbReference>
<keyword evidence="3" id="KW-1185">Reference proteome</keyword>
<evidence type="ECO:0000256" key="1">
    <source>
        <dbReference type="SAM" id="MobiDB-lite"/>
    </source>
</evidence>
<protein>
    <submittedName>
        <fullName evidence="2">Uncharacterized protein</fullName>
    </submittedName>
</protein>
<reference evidence="2 3" key="1">
    <citation type="submission" date="2019-05" db="EMBL/GenBank/DDBJ databases">
        <title>Another draft genome of Portunus trituberculatus and its Hox gene families provides insights of decapod evolution.</title>
        <authorList>
            <person name="Jeong J.-H."/>
            <person name="Song I."/>
            <person name="Kim S."/>
            <person name="Choi T."/>
            <person name="Kim D."/>
            <person name="Ryu S."/>
            <person name="Kim W."/>
        </authorList>
    </citation>
    <scope>NUCLEOTIDE SEQUENCE [LARGE SCALE GENOMIC DNA]</scope>
    <source>
        <tissue evidence="2">Muscle</tissue>
    </source>
</reference>